<dbReference type="AlphaFoldDB" id="A0A6S6STQ4"/>
<protein>
    <submittedName>
        <fullName evidence="1">TIGR02646 family protein</fullName>
    </submittedName>
</protein>
<gene>
    <name evidence="1" type="ORF">HELGO_WM3138</name>
</gene>
<evidence type="ECO:0000313" key="1">
    <source>
        <dbReference type="EMBL" id="CAA6805960.1"/>
    </source>
</evidence>
<dbReference type="EMBL" id="CACVAX010000013">
    <property type="protein sequence ID" value="CAA6805960.1"/>
    <property type="molecule type" value="Genomic_DNA"/>
</dbReference>
<accession>A0A6S6STQ4</accession>
<sequence>MKYIIKGQQPPELIAIHKGKDANGKHYTYSAVSDDKTKNKTIYTDTLASLIQEQGSICCYCMQFIDINSHSSIKPTIEHYIPQNPEDYKNLEKKKKLYHDKLGTKYQNMLATCHGNDKLDPDNKYCDKSKGNQFLKFLNPLDVSAEIVLGYGRDGSIVCLDDLKKVEVKKDIKTLNLNFQKLKDARKSIIEAVQKSIIIEKKRERNRLKNKFNKDEFKQKELAKCQMKNGKFKPYVQVMIYELNKI</sequence>
<organism evidence="1">
    <name type="scientific">uncultured Sulfurovum sp</name>
    <dbReference type="NCBI Taxonomy" id="269237"/>
    <lineage>
        <taxon>Bacteria</taxon>
        <taxon>Pseudomonadati</taxon>
        <taxon>Campylobacterota</taxon>
        <taxon>Epsilonproteobacteria</taxon>
        <taxon>Campylobacterales</taxon>
        <taxon>Sulfurovaceae</taxon>
        <taxon>Sulfurovum</taxon>
        <taxon>environmental samples</taxon>
    </lineage>
</organism>
<proteinExistence type="predicted"/>
<reference evidence="1" key="1">
    <citation type="submission" date="2020-01" db="EMBL/GenBank/DDBJ databases">
        <authorList>
            <person name="Meier V. D."/>
            <person name="Meier V D."/>
        </authorList>
    </citation>
    <scope>NUCLEOTIDE SEQUENCE</scope>
    <source>
        <strain evidence="1">HLG_WM_MAG_04</strain>
    </source>
</reference>
<name>A0A6S6STQ4_9BACT</name>